<keyword evidence="3 7" id="KW-0223">Dioxygenase</keyword>
<dbReference type="Proteomes" id="UP000321638">
    <property type="component" value="Unassembled WGS sequence"/>
</dbReference>
<accession>A0A5C8PS64</accession>
<comment type="caution">
    <text evidence="7">The sequence shown here is derived from an EMBL/GenBank/DDBJ whole genome shotgun (WGS) entry which is preliminary data.</text>
</comment>
<evidence type="ECO:0000313" key="7">
    <source>
        <dbReference type="EMBL" id="TXL79526.1"/>
    </source>
</evidence>
<evidence type="ECO:0000256" key="3">
    <source>
        <dbReference type="ARBA" id="ARBA00022964"/>
    </source>
</evidence>
<keyword evidence="8" id="KW-1185">Reference proteome</keyword>
<dbReference type="GO" id="GO:0016706">
    <property type="term" value="F:2-oxoglutarate-dependent dioxygenase activity"/>
    <property type="evidence" value="ECO:0007669"/>
    <property type="project" value="UniProtKB-ARBA"/>
</dbReference>
<dbReference type="PANTHER" id="PTHR43779:SF3">
    <property type="entry name" value="(3R)-3-[(CARBOXYMETHYL)AMINO]FATTY ACID OXYGENASE_DECARBOXYLASE"/>
    <property type="match status" value="1"/>
</dbReference>
<evidence type="ECO:0000256" key="1">
    <source>
        <dbReference type="ARBA" id="ARBA00005896"/>
    </source>
</evidence>
<dbReference type="InterPro" id="IPR042098">
    <property type="entry name" value="TauD-like_sf"/>
</dbReference>
<dbReference type="Pfam" id="PF02668">
    <property type="entry name" value="TauD"/>
    <property type="match status" value="1"/>
</dbReference>
<evidence type="ECO:0000256" key="5">
    <source>
        <dbReference type="ARBA" id="ARBA00023004"/>
    </source>
</evidence>
<dbReference type="InterPro" id="IPR051178">
    <property type="entry name" value="TfdA_dioxygenase"/>
</dbReference>
<comment type="similarity">
    <text evidence="1">Belongs to the TfdA dioxygenase family.</text>
</comment>
<evidence type="ECO:0000259" key="6">
    <source>
        <dbReference type="Pfam" id="PF02668"/>
    </source>
</evidence>
<evidence type="ECO:0000256" key="4">
    <source>
        <dbReference type="ARBA" id="ARBA00023002"/>
    </source>
</evidence>
<gene>
    <name evidence="7" type="ORF">FHP25_06170</name>
</gene>
<name>A0A5C8PS64_9HYPH</name>
<dbReference type="AlphaFoldDB" id="A0A5C8PS64"/>
<feature type="domain" description="TauD/TfdA-like" evidence="6">
    <location>
        <begin position="5"/>
        <end position="277"/>
    </location>
</feature>
<keyword evidence="2" id="KW-0479">Metal-binding</keyword>
<keyword evidence="5" id="KW-0408">Iron</keyword>
<dbReference type="Gene3D" id="3.60.130.10">
    <property type="entry name" value="Clavaminate synthase-like"/>
    <property type="match status" value="1"/>
</dbReference>
<dbReference type="EMBL" id="VDUZ01000005">
    <property type="protein sequence ID" value="TXL79526.1"/>
    <property type="molecule type" value="Genomic_DNA"/>
</dbReference>
<protein>
    <submittedName>
        <fullName evidence="7">TauD/TfdA family dioxygenase</fullName>
    </submittedName>
</protein>
<sequence>MALTFRKLHPLFGVEIGGIDLTHPVDAVAFGEIRAAFEEHSVVLLRDQPIDDAQQIAFSKLFGPLETTVSANPAGGTPFARQSNLDIDTGATIPPDDRRMVYQKANYFWHTDSSFKRVPALCSLLSARICPPEGGNTEFASLRAAHASLSEAMQQQIETLVAEHSLAYSRGLVDPTVLTEAQKAEVPPVKQRLVRVNPINGRKALYVSSHASHILGWPFAEGRALLDSLTAHATQPAFCFSHHWRAGDLIIWDNRAVLHRATPYDAVRHRRLMQRTTVAGDAPTVAQ</sequence>
<dbReference type="RefSeq" id="WP_147846033.1">
    <property type="nucleotide sequence ID" value="NZ_VDUZ01000005.1"/>
</dbReference>
<evidence type="ECO:0000256" key="2">
    <source>
        <dbReference type="ARBA" id="ARBA00022723"/>
    </source>
</evidence>
<keyword evidence="4" id="KW-0560">Oxidoreductase</keyword>
<dbReference type="GO" id="GO:0046872">
    <property type="term" value="F:metal ion binding"/>
    <property type="evidence" value="ECO:0007669"/>
    <property type="project" value="UniProtKB-KW"/>
</dbReference>
<reference evidence="7 8" key="1">
    <citation type="submission" date="2019-06" db="EMBL/GenBank/DDBJ databases">
        <title>New taxonomy in bacterial strain CC-CFT640, isolated from vineyard.</title>
        <authorList>
            <person name="Lin S.-Y."/>
            <person name="Tsai C.-F."/>
            <person name="Young C.-C."/>
        </authorList>
    </citation>
    <scope>NUCLEOTIDE SEQUENCE [LARGE SCALE GENOMIC DNA]</scope>
    <source>
        <strain evidence="7 8">CC-CFT640</strain>
    </source>
</reference>
<dbReference type="OrthoDB" id="7346227at2"/>
<proteinExistence type="inferred from homology"/>
<dbReference type="PANTHER" id="PTHR43779">
    <property type="entry name" value="DIOXYGENASE RV0097-RELATED"/>
    <property type="match status" value="1"/>
</dbReference>
<dbReference type="SUPFAM" id="SSF51197">
    <property type="entry name" value="Clavaminate synthase-like"/>
    <property type="match status" value="1"/>
</dbReference>
<evidence type="ECO:0000313" key="8">
    <source>
        <dbReference type="Proteomes" id="UP000321638"/>
    </source>
</evidence>
<organism evidence="7 8">
    <name type="scientific">Vineibacter terrae</name>
    <dbReference type="NCBI Taxonomy" id="2586908"/>
    <lineage>
        <taxon>Bacteria</taxon>
        <taxon>Pseudomonadati</taxon>
        <taxon>Pseudomonadota</taxon>
        <taxon>Alphaproteobacteria</taxon>
        <taxon>Hyphomicrobiales</taxon>
        <taxon>Vineibacter</taxon>
    </lineage>
</organism>
<dbReference type="InterPro" id="IPR003819">
    <property type="entry name" value="TauD/TfdA-like"/>
</dbReference>